<keyword evidence="4" id="KW-1185">Reference proteome</keyword>
<dbReference type="AlphaFoldDB" id="A0A821L6C1"/>
<feature type="compositionally biased region" description="Basic residues" evidence="1">
    <location>
        <begin position="531"/>
        <end position="543"/>
    </location>
</feature>
<sequence length="582" mass="65432">MPFKYKKKETSRTRSNLDLSVIRNAICDIDKGNSIRGVALEYGIDRNTLRNYLRDRSKLTKITEKGSQFKTSLIFTIEEEKALVDYVLTCSKMNYGLTRQAAMKLAYEYATINSKKVPDSWTSNNCAGKDWFRGFMTRNPELSLRTPEATSLSRSTTFNRKNVADFFDNLKEVRERFKFEAHNIYNCDETGCTTVQECPKVIVSKHVRQVGQVTSAERGSLVTVCFAVNALGNVIPPFFIFPRVKYNESFVASGPPGSQGDSYPSGWMTTKSFVKFMEHFVKYSKASVQNQVLLILDNHESHVNIEVVKYAKLHGVTLLTLPPHCSNKLQPLDVAIYSSLKARYNSAMNNWMVSNPGRTVTIYNIPGFVSTVMSQAFSQSNILSGFRKTGIHPYNPDIFTDEDFLCFSVTDREMTGELQQQDVSSIAFPSVAAELPPDLNMIELPSSSTVQRQSEPSTSASVFMNETVASRANSPSILIGEESEQAIAILGKSAEVASTSQDLEMTTVDYDSRQKPKIVLPQMIRPFPKAAPRKSLRRGRQPGKTKILTKTPEKLDQDDDAPTSKKIKITKRNKKVKQRKRL</sequence>
<dbReference type="OrthoDB" id="4327074at2759"/>
<evidence type="ECO:0000256" key="1">
    <source>
        <dbReference type="SAM" id="MobiDB-lite"/>
    </source>
</evidence>
<evidence type="ECO:0000259" key="2">
    <source>
        <dbReference type="Pfam" id="PF03184"/>
    </source>
</evidence>
<dbReference type="InterPro" id="IPR004875">
    <property type="entry name" value="DDE_SF_endonuclease_dom"/>
</dbReference>
<dbReference type="GO" id="GO:0003677">
    <property type="term" value="F:DNA binding"/>
    <property type="evidence" value="ECO:0007669"/>
    <property type="project" value="TreeGrafter"/>
</dbReference>
<feature type="region of interest" description="Disordered" evidence="1">
    <location>
        <begin position="527"/>
        <end position="582"/>
    </location>
</feature>
<dbReference type="InterPro" id="IPR036397">
    <property type="entry name" value="RNaseH_sf"/>
</dbReference>
<gene>
    <name evidence="3" type="ORF">PMACD_LOCUS342</name>
</gene>
<proteinExistence type="predicted"/>
<dbReference type="Pfam" id="PF03184">
    <property type="entry name" value="DDE_1"/>
    <property type="match status" value="1"/>
</dbReference>
<protein>
    <recommendedName>
        <fullName evidence="2">DDE-1 domain-containing protein</fullName>
    </recommendedName>
</protein>
<comment type="caution">
    <text evidence="3">The sequence shown here is derived from an EMBL/GenBank/DDBJ whole genome shotgun (WGS) entry which is preliminary data.</text>
</comment>
<dbReference type="PANTHER" id="PTHR19303">
    <property type="entry name" value="TRANSPOSON"/>
    <property type="match status" value="1"/>
</dbReference>
<accession>A0A821L6C1</accession>
<evidence type="ECO:0000313" key="3">
    <source>
        <dbReference type="EMBL" id="CAF4745810.1"/>
    </source>
</evidence>
<reference evidence="3" key="1">
    <citation type="submission" date="2021-02" db="EMBL/GenBank/DDBJ databases">
        <authorList>
            <person name="Steward A R."/>
        </authorList>
    </citation>
    <scope>NUCLEOTIDE SEQUENCE</scope>
</reference>
<feature type="compositionally biased region" description="Basic residues" evidence="1">
    <location>
        <begin position="565"/>
        <end position="582"/>
    </location>
</feature>
<organism evidence="3 4">
    <name type="scientific">Pieris macdunnoughi</name>
    <dbReference type="NCBI Taxonomy" id="345717"/>
    <lineage>
        <taxon>Eukaryota</taxon>
        <taxon>Metazoa</taxon>
        <taxon>Ecdysozoa</taxon>
        <taxon>Arthropoda</taxon>
        <taxon>Hexapoda</taxon>
        <taxon>Insecta</taxon>
        <taxon>Pterygota</taxon>
        <taxon>Neoptera</taxon>
        <taxon>Endopterygota</taxon>
        <taxon>Lepidoptera</taxon>
        <taxon>Glossata</taxon>
        <taxon>Ditrysia</taxon>
        <taxon>Papilionoidea</taxon>
        <taxon>Pieridae</taxon>
        <taxon>Pierinae</taxon>
        <taxon>Pieris</taxon>
    </lineage>
</organism>
<feature type="domain" description="DDE-1" evidence="2">
    <location>
        <begin position="227"/>
        <end position="360"/>
    </location>
</feature>
<dbReference type="InterPro" id="IPR050863">
    <property type="entry name" value="CenT-Element_Derived"/>
</dbReference>
<dbReference type="Proteomes" id="UP000663880">
    <property type="component" value="Unassembled WGS sequence"/>
</dbReference>
<dbReference type="GO" id="GO:0005634">
    <property type="term" value="C:nucleus"/>
    <property type="evidence" value="ECO:0007669"/>
    <property type="project" value="TreeGrafter"/>
</dbReference>
<dbReference type="PANTHER" id="PTHR19303:SF71">
    <property type="entry name" value="ZINC FINGER PHD-TYPE DOMAIN-CONTAINING PROTEIN"/>
    <property type="match status" value="1"/>
</dbReference>
<dbReference type="Gene3D" id="3.30.420.10">
    <property type="entry name" value="Ribonuclease H-like superfamily/Ribonuclease H"/>
    <property type="match status" value="1"/>
</dbReference>
<evidence type="ECO:0000313" key="4">
    <source>
        <dbReference type="Proteomes" id="UP000663880"/>
    </source>
</evidence>
<name>A0A821L6C1_9NEOP</name>
<dbReference type="EMBL" id="CAJOBZ010000001">
    <property type="protein sequence ID" value="CAF4745810.1"/>
    <property type="molecule type" value="Genomic_DNA"/>
</dbReference>